<dbReference type="GO" id="GO:0003700">
    <property type="term" value="F:DNA-binding transcription factor activity"/>
    <property type="evidence" value="ECO:0007669"/>
    <property type="project" value="InterPro"/>
</dbReference>
<sequence length="304" mass="34743">MELRQLEYFYAVCQELHFTRAAEKVGISQPSLSQQIRLLEHEIGTPLFDRIGKKTALTESGELLLKYTRNIFHELEQAKTSINELNGLQRGTISIGTLLTVENYLIPPTLRSFHHLYPGVKISVFGLRTGDIQKQLLENKLDIGIVFLPMKGDELETISLYREEMAFAVPVGHPLENQNKLGIEVLQTTPSILLPEQYFIRQLINKACKDQGFIPEPIFEITTMQSLINMVIDRVGVTILPRPYLEYLNHPRIRIIPILNANLARYIGIIYRKDKYLSAATRIFINTLKEASLHLNQNSMEGTD</sequence>
<accession>A0A0F7CGW6</accession>
<evidence type="ECO:0000256" key="3">
    <source>
        <dbReference type="ARBA" id="ARBA00023125"/>
    </source>
</evidence>
<dbReference type="RefSeq" id="WP_025694473.1">
    <property type="nucleotide sequence ID" value="NZ_ASQQ01000133.1"/>
</dbReference>
<keyword evidence="2" id="KW-0805">Transcription regulation</keyword>
<dbReference type="PROSITE" id="PS50931">
    <property type="entry name" value="HTH_LYSR"/>
    <property type="match status" value="1"/>
</dbReference>
<dbReference type="GO" id="GO:0003677">
    <property type="term" value="F:DNA binding"/>
    <property type="evidence" value="ECO:0007669"/>
    <property type="project" value="UniProtKB-KW"/>
</dbReference>
<dbReference type="PANTHER" id="PTHR30419">
    <property type="entry name" value="HTH-TYPE TRANSCRIPTIONAL REGULATOR YBHD"/>
    <property type="match status" value="1"/>
</dbReference>
<dbReference type="HOGENOM" id="CLU_039613_6_2_9"/>
<dbReference type="SUPFAM" id="SSF46785">
    <property type="entry name" value="Winged helix' DNA-binding domain"/>
    <property type="match status" value="1"/>
</dbReference>
<dbReference type="PATRIC" id="fig|1333534.5.peg.884"/>
<protein>
    <submittedName>
        <fullName evidence="6">LysR family transcriptional regulator</fullName>
    </submittedName>
</protein>
<dbReference type="CDD" id="cd05466">
    <property type="entry name" value="PBP2_LTTR_substrate"/>
    <property type="match status" value="1"/>
</dbReference>
<dbReference type="Pfam" id="PF00126">
    <property type="entry name" value="HTH_1"/>
    <property type="match status" value="1"/>
</dbReference>
<dbReference type="PRINTS" id="PR00039">
    <property type="entry name" value="HTHLYSR"/>
</dbReference>
<dbReference type="InterPro" id="IPR000847">
    <property type="entry name" value="LysR_HTH_N"/>
</dbReference>
<dbReference type="InterPro" id="IPR005119">
    <property type="entry name" value="LysR_subst-bd"/>
</dbReference>
<dbReference type="InterPro" id="IPR036390">
    <property type="entry name" value="WH_DNA-bd_sf"/>
</dbReference>
<evidence type="ECO:0000256" key="4">
    <source>
        <dbReference type="ARBA" id="ARBA00023163"/>
    </source>
</evidence>
<evidence type="ECO:0000259" key="5">
    <source>
        <dbReference type="PROSITE" id="PS50931"/>
    </source>
</evidence>
<reference evidence="6 7" key="1">
    <citation type="submission" date="2015-03" db="EMBL/GenBank/DDBJ databases">
        <authorList>
            <person name="Abdul Halim M."/>
        </authorList>
    </citation>
    <scope>NUCLEOTIDE SEQUENCE [LARGE SCALE GENOMIC DNA]</scope>
    <source>
        <strain evidence="6 7">ATCC 35681</strain>
    </source>
</reference>
<dbReference type="AlphaFoldDB" id="A0A0F7CGW6"/>
<dbReference type="GO" id="GO:0005829">
    <property type="term" value="C:cytosol"/>
    <property type="evidence" value="ECO:0007669"/>
    <property type="project" value="TreeGrafter"/>
</dbReference>
<comment type="similarity">
    <text evidence="1">Belongs to the LysR transcriptional regulatory family.</text>
</comment>
<organism evidence="6 7">
    <name type="scientific">Paenibacillus durus ATCC 35681</name>
    <dbReference type="NCBI Taxonomy" id="1333534"/>
    <lineage>
        <taxon>Bacteria</taxon>
        <taxon>Bacillati</taxon>
        <taxon>Bacillota</taxon>
        <taxon>Bacilli</taxon>
        <taxon>Bacillales</taxon>
        <taxon>Paenibacillaceae</taxon>
        <taxon>Paenibacillus</taxon>
    </lineage>
</organism>
<feature type="domain" description="HTH lysR-type" evidence="5">
    <location>
        <begin position="1"/>
        <end position="58"/>
    </location>
</feature>
<dbReference type="EMBL" id="CP011114">
    <property type="protein sequence ID" value="AKG33861.1"/>
    <property type="molecule type" value="Genomic_DNA"/>
</dbReference>
<dbReference type="FunFam" id="1.10.10.10:FF:000001">
    <property type="entry name" value="LysR family transcriptional regulator"/>
    <property type="match status" value="1"/>
</dbReference>
<evidence type="ECO:0000313" key="6">
    <source>
        <dbReference type="EMBL" id="AKG33861.1"/>
    </source>
</evidence>
<evidence type="ECO:0000313" key="7">
    <source>
        <dbReference type="Proteomes" id="UP000034189"/>
    </source>
</evidence>
<dbReference type="OrthoDB" id="9803735at2"/>
<dbReference type="Proteomes" id="UP000034189">
    <property type="component" value="Chromosome"/>
</dbReference>
<dbReference type="Gene3D" id="1.10.10.10">
    <property type="entry name" value="Winged helix-like DNA-binding domain superfamily/Winged helix DNA-binding domain"/>
    <property type="match status" value="1"/>
</dbReference>
<gene>
    <name evidence="6" type="ORF">VK70_04050</name>
</gene>
<reference evidence="6 7" key="2">
    <citation type="journal article" date="2016" name="Genome Announc.">
        <title>Genome Sequence of a Gram-Positive Diazotroph, Paenibacillus durus Type Strain ATCC 35681.</title>
        <authorList>
            <person name="Halim M.A."/>
            <person name="Rahman A.Y."/>
            <person name="Sim K.S."/>
            <person name="Yam H.C."/>
            <person name="Rahim A.A."/>
            <person name="Ghazali A.H."/>
            <person name="Najimudin N."/>
        </authorList>
    </citation>
    <scope>NUCLEOTIDE SEQUENCE [LARGE SCALE GENOMIC DNA]</scope>
    <source>
        <strain evidence="6 7">ATCC 35681</strain>
    </source>
</reference>
<name>A0A0F7CGW6_PAEDU</name>
<dbReference type="InterPro" id="IPR050950">
    <property type="entry name" value="HTH-type_LysR_regulators"/>
</dbReference>
<evidence type="ECO:0000256" key="1">
    <source>
        <dbReference type="ARBA" id="ARBA00009437"/>
    </source>
</evidence>
<dbReference type="Pfam" id="PF03466">
    <property type="entry name" value="LysR_substrate"/>
    <property type="match status" value="1"/>
</dbReference>
<keyword evidence="4" id="KW-0804">Transcription</keyword>
<dbReference type="Gene3D" id="3.40.190.290">
    <property type="match status" value="1"/>
</dbReference>
<proteinExistence type="inferred from homology"/>
<dbReference type="InterPro" id="IPR036388">
    <property type="entry name" value="WH-like_DNA-bd_sf"/>
</dbReference>
<keyword evidence="3" id="KW-0238">DNA-binding</keyword>
<dbReference type="SUPFAM" id="SSF53850">
    <property type="entry name" value="Periplasmic binding protein-like II"/>
    <property type="match status" value="1"/>
</dbReference>
<evidence type="ECO:0000256" key="2">
    <source>
        <dbReference type="ARBA" id="ARBA00023015"/>
    </source>
</evidence>